<reference evidence="9 10" key="1">
    <citation type="submission" date="2019-03" db="EMBL/GenBank/DDBJ databases">
        <title>Genomic Encyclopedia of Type Strains, Phase III (KMG-III): the genomes of soil and plant-associated and newly described type strains.</title>
        <authorList>
            <person name="Whitman W."/>
        </authorList>
    </citation>
    <scope>NUCLEOTIDE SEQUENCE [LARGE SCALE GENOMIC DNA]</scope>
    <source>
        <strain evidence="9 10">CECT 7972</strain>
    </source>
</reference>
<evidence type="ECO:0000313" key="9">
    <source>
        <dbReference type="EMBL" id="TDR53186.1"/>
    </source>
</evidence>
<dbReference type="Pfam" id="PF01386">
    <property type="entry name" value="Ribosomal_L25p"/>
    <property type="match status" value="1"/>
</dbReference>
<evidence type="ECO:0000256" key="3">
    <source>
        <dbReference type="ARBA" id="ARBA00022980"/>
    </source>
</evidence>
<feature type="domain" description="Large ribosomal subunit protein bL25 beta" evidence="8">
    <location>
        <begin position="99"/>
        <end position="182"/>
    </location>
</feature>
<dbReference type="InterPro" id="IPR011035">
    <property type="entry name" value="Ribosomal_bL25/Gln-tRNA_synth"/>
</dbReference>
<dbReference type="HAMAP" id="MF_01334">
    <property type="entry name" value="Ribosomal_bL25_CTC"/>
    <property type="match status" value="1"/>
</dbReference>
<proteinExistence type="inferred from homology"/>
<dbReference type="SUPFAM" id="SSF50715">
    <property type="entry name" value="Ribosomal protein L25-like"/>
    <property type="match status" value="1"/>
</dbReference>
<dbReference type="Gene3D" id="2.170.120.20">
    <property type="entry name" value="Ribosomal protein L25, beta domain"/>
    <property type="match status" value="1"/>
</dbReference>
<feature type="compositionally biased region" description="Basic and acidic residues" evidence="6">
    <location>
        <begin position="198"/>
        <end position="209"/>
    </location>
</feature>
<comment type="caution">
    <text evidence="9">The sequence shown here is derived from an EMBL/GenBank/DDBJ whole genome shotgun (WGS) entry which is preliminary data.</text>
</comment>
<evidence type="ECO:0000259" key="8">
    <source>
        <dbReference type="Pfam" id="PF14693"/>
    </source>
</evidence>
<keyword evidence="2 5" id="KW-0694">RNA-binding</keyword>
<dbReference type="PANTHER" id="PTHR33284:SF1">
    <property type="entry name" value="RIBOSOMAL PROTEIN L25_GLN-TRNA SYNTHETASE, ANTI-CODON-BINDING DOMAIN-CONTAINING PROTEIN"/>
    <property type="match status" value="1"/>
</dbReference>
<evidence type="ECO:0000256" key="2">
    <source>
        <dbReference type="ARBA" id="ARBA00022884"/>
    </source>
</evidence>
<evidence type="ECO:0000256" key="4">
    <source>
        <dbReference type="ARBA" id="ARBA00023274"/>
    </source>
</evidence>
<dbReference type="OrthoDB" id="9790002at2"/>
<keyword evidence="3 5" id="KW-0689">Ribosomal protein</keyword>
<accession>A0A4V6PYM6</accession>
<dbReference type="InterPro" id="IPR020057">
    <property type="entry name" value="Ribosomal_bL25_b-dom"/>
</dbReference>
<protein>
    <recommendedName>
        <fullName evidence="5">Large ribosomal subunit protein bL25</fullName>
    </recommendedName>
    <alternativeName>
        <fullName evidence="5">General stress protein CTC</fullName>
    </alternativeName>
</protein>
<dbReference type="InterPro" id="IPR029751">
    <property type="entry name" value="Ribosomal_L25_dom"/>
</dbReference>
<keyword evidence="4 5" id="KW-0687">Ribonucleoprotein</keyword>
<dbReference type="GO" id="GO:0008097">
    <property type="term" value="F:5S rRNA binding"/>
    <property type="evidence" value="ECO:0007669"/>
    <property type="project" value="InterPro"/>
</dbReference>
<dbReference type="InterPro" id="IPR020056">
    <property type="entry name" value="Rbsml_bL25/Gln-tRNA_synth_N"/>
</dbReference>
<dbReference type="PANTHER" id="PTHR33284">
    <property type="entry name" value="RIBOSOMAL PROTEIN L25/GLN-TRNA SYNTHETASE, ANTI-CODON-BINDING DOMAIN-CONTAINING PROTEIN"/>
    <property type="match status" value="1"/>
</dbReference>
<keyword evidence="10" id="KW-1185">Reference proteome</keyword>
<comment type="subunit">
    <text evidence="5">Part of the 50S ribosomal subunit; part of the 5S rRNA/L5/L18/L25 subcomplex. Contacts the 5S rRNA. Binds to the 5S rRNA independently of L5 and L18.</text>
</comment>
<evidence type="ECO:0000259" key="7">
    <source>
        <dbReference type="Pfam" id="PF01386"/>
    </source>
</evidence>
<dbReference type="NCBIfam" id="TIGR00731">
    <property type="entry name" value="bL25_bact_ctc"/>
    <property type="match status" value="1"/>
</dbReference>
<dbReference type="CDD" id="cd00495">
    <property type="entry name" value="Ribosomal_L25_TL5_CTC"/>
    <property type="match status" value="1"/>
</dbReference>
<dbReference type="Pfam" id="PF14693">
    <property type="entry name" value="Ribosomal_TL5_C"/>
    <property type="match status" value="1"/>
</dbReference>
<dbReference type="GO" id="GO:0006412">
    <property type="term" value="P:translation"/>
    <property type="evidence" value="ECO:0007669"/>
    <property type="project" value="UniProtKB-UniRule"/>
</dbReference>
<organism evidence="9 10">
    <name type="scientific">Listeria rocourtiae</name>
    <dbReference type="NCBI Taxonomy" id="647910"/>
    <lineage>
        <taxon>Bacteria</taxon>
        <taxon>Bacillati</taxon>
        <taxon>Bacillota</taxon>
        <taxon>Bacilli</taxon>
        <taxon>Bacillales</taxon>
        <taxon>Listeriaceae</taxon>
        <taxon>Listeria</taxon>
    </lineage>
</organism>
<dbReference type="Proteomes" id="UP000295558">
    <property type="component" value="Unassembled WGS sequence"/>
</dbReference>
<dbReference type="Gene3D" id="2.40.240.10">
    <property type="entry name" value="Ribosomal Protein L25, Chain P"/>
    <property type="match status" value="1"/>
</dbReference>
<feature type="region of interest" description="Disordered" evidence="6">
    <location>
        <begin position="177"/>
        <end position="209"/>
    </location>
</feature>
<dbReference type="AlphaFoldDB" id="A0A4V6PYM6"/>
<evidence type="ECO:0000256" key="6">
    <source>
        <dbReference type="SAM" id="MobiDB-lite"/>
    </source>
</evidence>
<dbReference type="GO" id="GO:0003735">
    <property type="term" value="F:structural constituent of ribosome"/>
    <property type="evidence" value="ECO:0007669"/>
    <property type="project" value="InterPro"/>
</dbReference>
<dbReference type="InterPro" id="IPR020930">
    <property type="entry name" value="Ribosomal_uL5_bac-type"/>
</dbReference>
<evidence type="ECO:0000313" key="10">
    <source>
        <dbReference type="Proteomes" id="UP000295558"/>
    </source>
</evidence>
<dbReference type="GO" id="GO:0022625">
    <property type="term" value="C:cytosolic large ribosomal subunit"/>
    <property type="evidence" value="ECO:0007669"/>
    <property type="project" value="TreeGrafter"/>
</dbReference>
<feature type="domain" description="Large ribosomal subunit protein bL25 L25" evidence="7">
    <location>
        <begin position="5"/>
        <end position="91"/>
    </location>
</feature>
<name>A0A4V6PYM6_9LIST</name>
<dbReference type="EMBL" id="SNZK01000005">
    <property type="protein sequence ID" value="TDR53186.1"/>
    <property type="molecule type" value="Genomic_DNA"/>
</dbReference>
<gene>
    <name evidence="5" type="primary">rplY</name>
    <name evidence="5" type="synonym">ctc</name>
    <name evidence="9" type="ORF">DFP96_105111</name>
</gene>
<keyword evidence="1 5" id="KW-0699">rRNA-binding</keyword>
<comment type="function">
    <text evidence="5">This is one of the proteins that binds to the 5S RNA in the ribosome where it forms part of the central protuberance.</text>
</comment>
<evidence type="ECO:0000256" key="1">
    <source>
        <dbReference type="ARBA" id="ARBA00022730"/>
    </source>
</evidence>
<dbReference type="InterPro" id="IPR001021">
    <property type="entry name" value="Ribosomal_bL25_long"/>
</dbReference>
<sequence>MATTLEVQKRETKPHSNITSIRNAGRIPGVIYGYKAENVPVSVDSLTFIKAVRDNGRNAVFSVAIDGAKLNVLLHEYQIDPLKGDIEHIDLLAVNMSEEVEATVTINLVGESKGVKLSGVLQQVLYEITVSATPDKLPEVVDVDITDLDIGDTITVADIPKNADYEVITEGEEVVATVAAPRTSDEPETTSGEVAEPEALHGSDEAEEK</sequence>
<dbReference type="NCBIfam" id="NF004133">
    <property type="entry name" value="PRK05618.2-4"/>
    <property type="match status" value="1"/>
</dbReference>
<dbReference type="STRING" id="1265846.PROCOU_08642"/>
<comment type="similarity">
    <text evidence="5">Belongs to the bacterial ribosomal protein bL25 family. CTC subfamily.</text>
</comment>
<evidence type="ECO:0000256" key="5">
    <source>
        <dbReference type="HAMAP-Rule" id="MF_01334"/>
    </source>
</evidence>
<dbReference type="RefSeq" id="WP_036071069.1">
    <property type="nucleotide sequence ID" value="NZ_SNZK01000005.1"/>
</dbReference>
<dbReference type="InterPro" id="IPR037121">
    <property type="entry name" value="Ribosomal_bL25_C"/>
</dbReference>